<comment type="caution">
    <text evidence="1">The sequence shown here is derived from an EMBL/GenBank/DDBJ whole genome shotgun (WGS) entry which is preliminary data.</text>
</comment>
<gene>
    <name evidence="1" type="ORF">NXF25_005346</name>
</gene>
<proteinExistence type="predicted"/>
<protein>
    <submittedName>
        <fullName evidence="1">Folliculin-interacting protein 1</fullName>
    </submittedName>
</protein>
<evidence type="ECO:0000313" key="1">
    <source>
        <dbReference type="EMBL" id="KAK9406572.1"/>
    </source>
</evidence>
<dbReference type="Proteomes" id="UP001474421">
    <property type="component" value="Unassembled WGS sequence"/>
</dbReference>
<accession>A0AAW1BYV0</accession>
<keyword evidence="2" id="KW-1185">Reference proteome</keyword>
<reference evidence="1 2" key="1">
    <citation type="journal article" date="2024" name="Proc. Natl. Acad. Sci. U.S.A.">
        <title>The genetic regulatory architecture and epigenomic basis for age-related changes in rattlesnake venom.</title>
        <authorList>
            <person name="Hogan M.P."/>
            <person name="Holding M.L."/>
            <person name="Nystrom G.S."/>
            <person name="Colston T.J."/>
            <person name="Bartlett D.A."/>
            <person name="Mason A.J."/>
            <person name="Ellsworth S.A."/>
            <person name="Rautsaw R.M."/>
            <person name="Lawrence K.C."/>
            <person name="Strickland J.L."/>
            <person name="He B."/>
            <person name="Fraser P."/>
            <person name="Margres M.J."/>
            <person name="Gilbert D.M."/>
            <person name="Gibbs H.L."/>
            <person name="Parkinson C.L."/>
            <person name="Rokyta D.R."/>
        </authorList>
    </citation>
    <scope>NUCLEOTIDE SEQUENCE [LARGE SCALE GENOMIC DNA]</scope>
    <source>
        <strain evidence="1">DRR0105</strain>
    </source>
</reference>
<organism evidence="1 2">
    <name type="scientific">Crotalus adamanteus</name>
    <name type="common">Eastern diamondback rattlesnake</name>
    <dbReference type="NCBI Taxonomy" id="8729"/>
    <lineage>
        <taxon>Eukaryota</taxon>
        <taxon>Metazoa</taxon>
        <taxon>Chordata</taxon>
        <taxon>Craniata</taxon>
        <taxon>Vertebrata</taxon>
        <taxon>Euteleostomi</taxon>
        <taxon>Lepidosauria</taxon>
        <taxon>Squamata</taxon>
        <taxon>Bifurcata</taxon>
        <taxon>Unidentata</taxon>
        <taxon>Episquamata</taxon>
        <taxon>Toxicofera</taxon>
        <taxon>Serpentes</taxon>
        <taxon>Colubroidea</taxon>
        <taxon>Viperidae</taxon>
        <taxon>Crotalinae</taxon>
        <taxon>Crotalus</taxon>
    </lineage>
</organism>
<sequence>MFGIVPSKLSEADMLDSLSTHEASVRDTKNPNVNSEAIVPLSPQRTIYQHLHSPPEICCIIQASPGFRPLKVLQHPTNRKKGFIPPEATEDIITSSENWTCGNGS</sequence>
<name>A0AAW1BYV0_CROAD</name>
<dbReference type="AlphaFoldDB" id="A0AAW1BYV0"/>
<dbReference type="EMBL" id="JAOTOJ010000002">
    <property type="protein sequence ID" value="KAK9406572.1"/>
    <property type="molecule type" value="Genomic_DNA"/>
</dbReference>
<evidence type="ECO:0000313" key="2">
    <source>
        <dbReference type="Proteomes" id="UP001474421"/>
    </source>
</evidence>